<dbReference type="InterPro" id="IPR036890">
    <property type="entry name" value="HATPase_C_sf"/>
</dbReference>
<dbReference type="GO" id="GO:0006355">
    <property type="term" value="P:regulation of DNA-templated transcription"/>
    <property type="evidence" value="ECO:0007669"/>
    <property type="project" value="InterPro"/>
</dbReference>
<dbReference type="SUPFAM" id="SSF55785">
    <property type="entry name" value="PYP-like sensor domain (PAS domain)"/>
    <property type="match status" value="1"/>
</dbReference>
<keyword evidence="19" id="KW-1185">Reference proteome</keyword>
<dbReference type="EMBL" id="MOEC01000018">
    <property type="protein sequence ID" value="OIS92253.1"/>
    <property type="molecule type" value="Genomic_DNA"/>
</dbReference>
<feature type="domain" description="HAMP" evidence="17">
    <location>
        <begin position="339"/>
        <end position="392"/>
    </location>
</feature>
<dbReference type="Pfam" id="PF02518">
    <property type="entry name" value="HATPase_c"/>
    <property type="match status" value="1"/>
</dbReference>
<evidence type="ECO:0000256" key="10">
    <source>
        <dbReference type="ARBA" id="ARBA00022840"/>
    </source>
</evidence>
<dbReference type="PANTHER" id="PTHR43065">
    <property type="entry name" value="SENSOR HISTIDINE KINASE"/>
    <property type="match status" value="1"/>
</dbReference>
<dbReference type="InterPro" id="IPR013767">
    <property type="entry name" value="PAS_fold"/>
</dbReference>
<dbReference type="AlphaFoldDB" id="A0A1J6HGY5"/>
<dbReference type="GO" id="GO:0005524">
    <property type="term" value="F:ATP binding"/>
    <property type="evidence" value="ECO:0007669"/>
    <property type="project" value="UniProtKB-KW"/>
</dbReference>
<feature type="transmembrane region" description="Helical" evidence="14">
    <location>
        <begin position="74"/>
        <end position="94"/>
    </location>
</feature>
<accession>A0A1J6HGY5</accession>
<keyword evidence="8" id="KW-0547">Nucleotide-binding</keyword>
<feature type="transmembrane region" description="Helical" evidence="14">
    <location>
        <begin position="313"/>
        <end position="338"/>
    </location>
</feature>
<sequence length="785" mass="85390">MRCIDATLLDNMVNMSAANLTTDMNSEKQSSQGGEGRRLLALPGIITVVSALITASISFAILIGITPITPDRTVTLALVIINVALILFLILLICREVYRIVMARRLGKAASRLHVRIVALFSLIAAVPAIVVAIVASVTLNLGLDRWFDTNTRDIVSSSQSLTTAYIRETALNLQSTSYSMLQDLDAQRTIYSLDRGGFVQLMTLQTRGRGLLGAFLVRENGEVVVKSDTGVEERLPPPTEDALKTAPDGKPVIIPPGNSNFVGAIIKMREIPDVYLYTVRAVDSQILDAMRLMEANTQRYQEMDANRIPTQIAFALLYFGLTLIVLLSAIWTGIAVADRLVRPIRLLIGASDDVAAGNLDISVPVRASDGDVGALSGTFNNMVAELKSQRNELISAKDQIDERRRFSEAVLSGVTAGVIGIETDGCISILNRSAEHMFGVISDDAVGKNLSSIAPEIGQAFEVARSTGRAVHREQVSMTRGGVARTFNVQVTVEDTESEDHSYVVTVDDITDLVQAQRSSAWADVARRIAHEIKNPLTPIQLSAERIRRRYGKVITEDREVFDQCTDTIIRQVGDIGRMVDEFSAFARMPKPEMRLMDMRETLREASFLIEVSRSDIRFQNDFGPEKLVGSFDSRLLGQAFGNVIKNASEAIDGLPKEDRAKKGEGGHIIIRSYQADGQLVVDVIDNGKGLPGDDRQKLLEPYMTTREKGTGLGLAIVRKIVEDHGGHLELHDAPSDFHGGRGAMIRMIFPQASASDAGAEAGLAGEAGANAENDQKNIAGQVI</sequence>
<dbReference type="InterPro" id="IPR004358">
    <property type="entry name" value="Sig_transdc_His_kin-like_C"/>
</dbReference>
<dbReference type="EC" id="2.7.13.3" evidence="3"/>
<evidence type="ECO:0000256" key="11">
    <source>
        <dbReference type="ARBA" id="ARBA00022989"/>
    </source>
</evidence>
<gene>
    <name evidence="18" type="ORF">BLA27_17305</name>
</gene>
<evidence type="ECO:0000259" key="16">
    <source>
        <dbReference type="PROSITE" id="PS50112"/>
    </source>
</evidence>
<evidence type="ECO:0000256" key="4">
    <source>
        <dbReference type="ARBA" id="ARBA00022475"/>
    </source>
</evidence>
<dbReference type="Gene3D" id="3.30.565.10">
    <property type="entry name" value="Histidine kinase-like ATPase, C-terminal domain"/>
    <property type="match status" value="1"/>
</dbReference>
<dbReference type="InterPro" id="IPR003661">
    <property type="entry name" value="HisK_dim/P_dom"/>
</dbReference>
<dbReference type="SMART" id="SM00304">
    <property type="entry name" value="HAMP"/>
    <property type="match status" value="1"/>
</dbReference>
<dbReference type="PRINTS" id="PR00344">
    <property type="entry name" value="BCTRLSENSOR"/>
</dbReference>
<evidence type="ECO:0000313" key="19">
    <source>
        <dbReference type="Proteomes" id="UP000182985"/>
    </source>
</evidence>
<evidence type="ECO:0000256" key="6">
    <source>
        <dbReference type="ARBA" id="ARBA00022679"/>
    </source>
</evidence>
<comment type="caution">
    <text evidence="18">The sequence shown here is derived from an EMBL/GenBank/DDBJ whole genome shotgun (WGS) entry which is preliminary data.</text>
</comment>
<dbReference type="InterPro" id="IPR045671">
    <property type="entry name" value="NtrY-like_N"/>
</dbReference>
<dbReference type="Pfam" id="PF00512">
    <property type="entry name" value="HisKA"/>
    <property type="match status" value="1"/>
</dbReference>
<dbReference type="InterPro" id="IPR005467">
    <property type="entry name" value="His_kinase_dom"/>
</dbReference>
<dbReference type="CDD" id="cd06225">
    <property type="entry name" value="HAMP"/>
    <property type="match status" value="1"/>
</dbReference>
<dbReference type="GO" id="GO:0005886">
    <property type="term" value="C:plasma membrane"/>
    <property type="evidence" value="ECO:0007669"/>
    <property type="project" value="UniProtKB-SubCell"/>
</dbReference>
<keyword evidence="12" id="KW-0902">Two-component regulatory system</keyword>
<dbReference type="SUPFAM" id="SSF47384">
    <property type="entry name" value="Homodimeric domain of signal transducing histidine kinase"/>
    <property type="match status" value="1"/>
</dbReference>
<comment type="catalytic activity">
    <reaction evidence="1">
        <text>ATP + protein L-histidine = ADP + protein N-phospho-L-histidine.</text>
        <dbReference type="EC" id="2.7.13.3"/>
    </reaction>
</comment>
<dbReference type="OrthoDB" id="9776727at2"/>
<dbReference type="NCBIfam" id="TIGR00229">
    <property type="entry name" value="sensory_box"/>
    <property type="match status" value="1"/>
</dbReference>
<dbReference type="InterPro" id="IPR003660">
    <property type="entry name" value="HAMP_dom"/>
</dbReference>
<keyword evidence="11 14" id="KW-1133">Transmembrane helix</keyword>
<protein>
    <recommendedName>
        <fullName evidence="3">histidine kinase</fullName>
        <ecNumber evidence="3">2.7.13.3</ecNumber>
    </recommendedName>
</protein>
<evidence type="ECO:0000256" key="1">
    <source>
        <dbReference type="ARBA" id="ARBA00000085"/>
    </source>
</evidence>
<evidence type="ECO:0000256" key="14">
    <source>
        <dbReference type="SAM" id="Phobius"/>
    </source>
</evidence>
<organism evidence="18 19">
    <name type="scientific">Brucella cytisi</name>
    <dbReference type="NCBI Taxonomy" id="407152"/>
    <lineage>
        <taxon>Bacteria</taxon>
        <taxon>Pseudomonadati</taxon>
        <taxon>Pseudomonadota</taxon>
        <taxon>Alphaproteobacteria</taxon>
        <taxon>Hyphomicrobiales</taxon>
        <taxon>Brucellaceae</taxon>
        <taxon>Brucella/Ochrobactrum group</taxon>
        <taxon>Brucella</taxon>
    </lineage>
</organism>
<dbReference type="PROSITE" id="PS50885">
    <property type="entry name" value="HAMP"/>
    <property type="match status" value="1"/>
</dbReference>
<keyword evidence="6" id="KW-0808">Transferase</keyword>
<dbReference type="SMART" id="SM00387">
    <property type="entry name" value="HATPase_c"/>
    <property type="match status" value="1"/>
</dbReference>
<dbReference type="Pfam" id="PF00672">
    <property type="entry name" value="HAMP"/>
    <property type="match status" value="1"/>
</dbReference>
<dbReference type="Pfam" id="PF19312">
    <property type="entry name" value="NtrY_N"/>
    <property type="match status" value="1"/>
</dbReference>
<keyword evidence="10" id="KW-0067">ATP-binding</keyword>
<comment type="subcellular location">
    <subcellularLocation>
        <location evidence="2">Cell membrane</location>
        <topology evidence="2">Multi-pass membrane protein</topology>
    </subcellularLocation>
</comment>
<keyword evidence="5" id="KW-0597">Phosphoprotein</keyword>
<evidence type="ECO:0000256" key="5">
    <source>
        <dbReference type="ARBA" id="ARBA00022553"/>
    </source>
</evidence>
<evidence type="ECO:0000256" key="7">
    <source>
        <dbReference type="ARBA" id="ARBA00022692"/>
    </source>
</evidence>
<dbReference type="PANTHER" id="PTHR43065:SF10">
    <property type="entry name" value="PEROXIDE STRESS-ACTIVATED HISTIDINE KINASE MAK3"/>
    <property type="match status" value="1"/>
</dbReference>
<dbReference type="InterPro" id="IPR017232">
    <property type="entry name" value="NtrY"/>
</dbReference>
<dbReference type="RefSeq" id="WP_071632812.1">
    <property type="nucleotide sequence ID" value="NZ_JBCAUP010000002.1"/>
</dbReference>
<feature type="domain" description="PAS" evidence="16">
    <location>
        <begin position="404"/>
        <end position="457"/>
    </location>
</feature>
<dbReference type="GO" id="GO:0000155">
    <property type="term" value="F:phosphorelay sensor kinase activity"/>
    <property type="evidence" value="ECO:0007669"/>
    <property type="project" value="InterPro"/>
</dbReference>
<name>A0A1J6HGY5_9HYPH</name>
<dbReference type="Proteomes" id="UP000182985">
    <property type="component" value="Unassembled WGS sequence"/>
</dbReference>
<reference evidence="18 19" key="1">
    <citation type="submission" date="2016-10" db="EMBL/GenBank/DDBJ databases">
        <title>The Draft Genome Sequence of the Potato Rhizosphere Bacteria Ochrobactrum sp. IPA7.2.</title>
        <authorList>
            <person name="Gogoleva N.E."/>
            <person name="Khlopko Y.A."/>
            <person name="Burygin G.L."/>
            <person name="Plotnikov A.O."/>
        </authorList>
    </citation>
    <scope>NUCLEOTIDE SEQUENCE [LARGE SCALE GENOMIC DNA]</scope>
    <source>
        <strain evidence="18 19">IPA7.2</strain>
    </source>
</reference>
<evidence type="ECO:0000256" key="12">
    <source>
        <dbReference type="ARBA" id="ARBA00023012"/>
    </source>
</evidence>
<dbReference type="InterPro" id="IPR035965">
    <property type="entry name" value="PAS-like_dom_sf"/>
</dbReference>
<dbReference type="PIRSF" id="PIRSF037532">
    <property type="entry name" value="STHK_NtrY"/>
    <property type="match status" value="1"/>
</dbReference>
<dbReference type="SUPFAM" id="SSF158472">
    <property type="entry name" value="HAMP domain-like"/>
    <property type="match status" value="1"/>
</dbReference>
<keyword evidence="9 18" id="KW-0418">Kinase</keyword>
<dbReference type="Gene3D" id="1.10.287.130">
    <property type="match status" value="1"/>
</dbReference>
<feature type="transmembrane region" description="Helical" evidence="14">
    <location>
        <begin position="115"/>
        <end position="140"/>
    </location>
</feature>
<dbReference type="CDD" id="cd00082">
    <property type="entry name" value="HisKA"/>
    <property type="match status" value="1"/>
</dbReference>
<evidence type="ECO:0000259" key="17">
    <source>
        <dbReference type="PROSITE" id="PS50885"/>
    </source>
</evidence>
<keyword evidence="13 14" id="KW-0472">Membrane</keyword>
<evidence type="ECO:0000256" key="8">
    <source>
        <dbReference type="ARBA" id="ARBA00022741"/>
    </source>
</evidence>
<evidence type="ECO:0000256" key="3">
    <source>
        <dbReference type="ARBA" id="ARBA00012438"/>
    </source>
</evidence>
<keyword evidence="7 14" id="KW-0812">Transmembrane</keyword>
<evidence type="ECO:0000256" key="2">
    <source>
        <dbReference type="ARBA" id="ARBA00004651"/>
    </source>
</evidence>
<dbReference type="Gene3D" id="6.10.340.10">
    <property type="match status" value="1"/>
</dbReference>
<evidence type="ECO:0000313" key="18">
    <source>
        <dbReference type="EMBL" id="OIS92253.1"/>
    </source>
</evidence>
<proteinExistence type="predicted"/>
<dbReference type="Gene3D" id="3.30.450.20">
    <property type="entry name" value="PAS domain"/>
    <property type="match status" value="1"/>
</dbReference>
<evidence type="ECO:0000256" key="13">
    <source>
        <dbReference type="ARBA" id="ARBA00023136"/>
    </source>
</evidence>
<dbReference type="SUPFAM" id="SSF55874">
    <property type="entry name" value="ATPase domain of HSP90 chaperone/DNA topoisomerase II/histidine kinase"/>
    <property type="match status" value="1"/>
</dbReference>
<feature type="transmembrane region" description="Helical" evidence="14">
    <location>
        <begin position="39"/>
        <end position="68"/>
    </location>
</feature>
<keyword evidence="4" id="KW-1003">Cell membrane</keyword>
<evidence type="ECO:0000259" key="15">
    <source>
        <dbReference type="PROSITE" id="PS50109"/>
    </source>
</evidence>
<dbReference type="InterPro" id="IPR000014">
    <property type="entry name" value="PAS"/>
</dbReference>
<evidence type="ECO:0000256" key="9">
    <source>
        <dbReference type="ARBA" id="ARBA00022777"/>
    </source>
</evidence>
<dbReference type="SMART" id="SM00388">
    <property type="entry name" value="HisKA"/>
    <property type="match status" value="1"/>
</dbReference>
<dbReference type="InterPro" id="IPR036097">
    <property type="entry name" value="HisK_dim/P_sf"/>
</dbReference>
<dbReference type="Pfam" id="PF00989">
    <property type="entry name" value="PAS"/>
    <property type="match status" value="1"/>
</dbReference>
<dbReference type="InterPro" id="IPR003594">
    <property type="entry name" value="HATPase_dom"/>
</dbReference>
<dbReference type="PROSITE" id="PS50109">
    <property type="entry name" value="HIS_KIN"/>
    <property type="match status" value="1"/>
</dbReference>
<feature type="domain" description="Histidine kinase" evidence="15">
    <location>
        <begin position="529"/>
        <end position="755"/>
    </location>
</feature>
<dbReference type="PROSITE" id="PS50112">
    <property type="entry name" value="PAS"/>
    <property type="match status" value="1"/>
</dbReference>